<proteinExistence type="predicted"/>
<evidence type="ECO:0008006" key="4">
    <source>
        <dbReference type="Google" id="ProtNLM"/>
    </source>
</evidence>
<dbReference type="AlphaFoldDB" id="A0A813HPB1"/>
<organism evidence="2 3">
    <name type="scientific">Polarella glacialis</name>
    <name type="common">Dinoflagellate</name>
    <dbReference type="NCBI Taxonomy" id="89957"/>
    <lineage>
        <taxon>Eukaryota</taxon>
        <taxon>Sar</taxon>
        <taxon>Alveolata</taxon>
        <taxon>Dinophyceae</taxon>
        <taxon>Suessiales</taxon>
        <taxon>Suessiaceae</taxon>
        <taxon>Polarella</taxon>
    </lineage>
</organism>
<comment type="caution">
    <text evidence="2">The sequence shown here is derived from an EMBL/GenBank/DDBJ whole genome shotgun (WGS) entry which is preliminary data.</text>
</comment>
<feature type="non-terminal residue" evidence="2">
    <location>
        <position position="157"/>
    </location>
</feature>
<protein>
    <recommendedName>
        <fullName evidence="4">Extracellular membrane protein CFEM domain-containing protein</fullName>
    </recommendedName>
</protein>
<accession>A0A813HPB1</accession>
<keyword evidence="1" id="KW-0732">Signal</keyword>
<evidence type="ECO:0000313" key="3">
    <source>
        <dbReference type="Proteomes" id="UP000654075"/>
    </source>
</evidence>
<name>A0A813HPB1_POLGL</name>
<gene>
    <name evidence="2" type="ORF">PGLA1383_LOCUS54611</name>
</gene>
<feature type="chain" id="PRO_5032388667" description="Extracellular membrane protein CFEM domain-containing protein" evidence="1">
    <location>
        <begin position="18"/>
        <end position="157"/>
    </location>
</feature>
<reference evidence="2" key="1">
    <citation type="submission" date="2021-02" db="EMBL/GenBank/DDBJ databases">
        <authorList>
            <person name="Dougan E. K."/>
            <person name="Rhodes N."/>
            <person name="Thang M."/>
            <person name="Chan C."/>
        </authorList>
    </citation>
    <scope>NUCLEOTIDE SEQUENCE</scope>
</reference>
<dbReference type="Proteomes" id="UP000654075">
    <property type="component" value="Unassembled WGS sequence"/>
</dbReference>
<evidence type="ECO:0000313" key="2">
    <source>
        <dbReference type="EMBL" id="CAE8639586.1"/>
    </source>
</evidence>
<sequence length="157" mass="15917">MWQIAIAVLLVVARVTADPTPEACAPGDAASCAASCLQASAASGSAAECEGISCSALYTRCLCDGARVLRRDGGCDAAVVATSLEDGSSSCLPAFNVTFNVASWGNPELNGSHVDSGNLSLPLSTVLLRSIASGIGRSPNEVRTFDVRLQPSGGNTQ</sequence>
<evidence type="ECO:0000256" key="1">
    <source>
        <dbReference type="SAM" id="SignalP"/>
    </source>
</evidence>
<feature type="signal peptide" evidence="1">
    <location>
        <begin position="1"/>
        <end position="17"/>
    </location>
</feature>
<dbReference type="EMBL" id="CAJNNV010032307">
    <property type="protein sequence ID" value="CAE8639586.1"/>
    <property type="molecule type" value="Genomic_DNA"/>
</dbReference>
<keyword evidence="3" id="KW-1185">Reference proteome</keyword>